<proteinExistence type="predicted"/>
<dbReference type="AlphaFoldDB" id="A0A8W8NML0"/>
<reference evidence="1" key="1">
    <citation type="submission" date="2022-08" db="UniProtKB">
        <authorList>
            <consortium name="EnsemblMetazoa"/>
        </authorList>
    </citation>
    <scope>IDENTIFICATION</scope>
    <source>
        <strain evidence="1">05x7-T-G4-1.051#20</strain>
    </source>
</reference>
<keyword evidence="2" id="KW-1185">Reference proteome</keyword>
<sequence>MRRLMKRHCQHMGFPMSPFLATSRRQQQWVFEETFLRLDGRAPEVLAPVMDYVYRTWIRSSIFKIHHWSVFMTSIRTNNDVGGWHNRLNTSVVTSGSVPGFYHLLLVLHQEATNITVQMKMVSEGKMQRFQRKRTLQVEGRVFKLWNNYCERLITASELLTGCASIYGPPALNM</sequence>
<dbReference type="OrthoDB" id="10012778at2759"/>
<organism evidence="1 2">
    <name type="scientific">Magallana gigas</name>
    <name type="common">Pacific oyster</name>
    <name type="synonym">Crassostrea gigas</name>
    <dbReference type="NCBI Taxonomy" id="29159"/>
    <lineage>
        <taxon>Eukaryota</taxon>
        <taxon>Metazoa</taxon>
        <taxon>Spiralia</taxon>
        <taxon>Lophotrochozoa</taxon>
        <taxon>Mollusca</taxon>
        <taxon>Bivalvia</taxon>
        <taxon>Autobranchia</taxon>
        <taxon>Pteriomorphia</taxon>
        <taxon>Ostreida</taxon>
        <taxon>Ostreoidea</taxon>
        <taxon>Ostreidae</taxon>
        <taxon>Magallana</taxon>
    </lineage>
</organism>
<protein>
    <submittedName>
        <fullName evidence="1">Uncharacterized protein</fullName>
    </submittedName>
</protein>
<dbReference type="OMA" id="IEENWIT"/>
<evidence type="ECO:0000313" key="2">
    <source>
        <dbReference type="Proteomes" id="UP000005408"/>
    </source>
</evidence>
<accession>A0A8W8NML0</accession>
<name>A0A8W8NML0_MAGGI</name>
<dbReference type="Proteomes" id="UP000005408">
    <property type="component" value="Unassembled WGS sequence"/>
</dbReference>
<dbReference type="EnsemblMetazoa" id="G6499.2">
    <property type="protein sequence ID" value="G6499.2:cds"/>
    <property type="gene ID" value="G6499"/>
</dbReference>
<evidence type="ECO:0000313" key="1">
    <source>
        <dbReference type="EnsemblMetazoa" id="G6499.2:cds"/>
    </source>
</evidence>